<name>W2C848_9BACT</name>
<feature type="transmembrane region" description="Helical" evidence="1">
    <location>
        <begin position="12"/>
        <end position="32"/>
    </location>
</feature>
<dbReference type="EMBL" id="AYYC01000737">
    <property type="protein sequence ID" value="ETK03310.1"/>
    <property type="molecule type" value="Genomic_DNA"/>
</dbReference>
<dbReference type="Proteomes" id="UP000018872">
    <property type="component" value="Unassembled WGS sequence"/>
</dbReference>
<sequence>MHCTEKVRRRLALWLCILFIGYTAATSFFYHAHYVNGRWIVHSHPYTQAPETGHHTHTQAGFATLACLTAALMTSIAPTLYTQPFTRLSAVIIEAVRTAIISQELFHLSLRGPPTHSGLN</sequence>
<keyword evidence="1" id="KW-0472">Membrane</keyword>
<gene>
    <name evidence="2" type="ORF">T229_14545</name>
</gene>
<reference evidence="2 3" key="1">
    <citation type="submission" date="2013-11" db="EMBL/GenBank/DDBJ databases">
        <title>Single cell genomics of uncultured Tannerella BU063 (oral taxon 286).</title>
        <authorList>
            <person name="Beall C.J."/>
            <person name="Campbell A.G."/>
            <person name="Griffen A.L."/>
            <person name="Podar M."/>
            <person name="Leys E.J."/>
        </authorList>
    </citation>
    <scope>NUCLEOTIDE SEQUENCE [LARGE SCALE GENOMIC DNA]</scope>
    <source>
        <strain evidence="2">Cell 5</strain>
    </source>
</reference>
<proteinExistence type="predicted"/>
<dbReference type="AlphaFoldDB" id="W2C848"/>
<keyword evidence="1" id="KW-1133">Transmembrane helix</keyword>
<evidence type="ECO:0000256" key="1">
    <source>
        <dbReference type="SAM" id="Phobius"/>
    </source>
</evidence>
<keyword evidence="1" id="KW-0812">Transmembrane</keyword>
<feature type="transmembrane region" description="Helical" evidence="1">
    <location>
        <begin position="60"/>
        <end position="81"/>
    </location>
</feature>
<comment type="caution">
    <text evidence="2">The sequence shown here is derived from an EMBL/GenBank/DDBJ whole genome shotgun (WGS) entry which is preliminary data.</text>
</comment>
<protein>
    <submittedName>
        <fullName evidence="2">Uncharacterized protein</fullName>
    </submittedName>
</protein>
<organism evidence="2 3">
    <name type="scientific">Tannerella sp. oral taxon BU063 isolate Cell 5</name>
    <dbReference type="NCBI Taxonomy" id="1410950"/>
    <lineage>
        <taxon>Bacteria</taxon>
        <taxon>Pseudomonadati</taxon>
        <taxon>Bacteroidota</taxon>
        <taxon>Bacteroidia</taxon>
        <taxon>Bacteroidales</taxon>
        <taxon>Tannerellaceae</taxon>
        <taxon>Tannerella</taxon>
    </lineage>
</organism>
<evidence type="ECO:0000313" key="2">
    <source>
        <dbReference type="EMBL" id="ETK03310.1"/>
    </source>
</evidence>
<accession>W2C848</accession>
<dbReference type="PATRIC" id="fig|1410950.3.peg.2287"/>
<evidence type="ECO:0000313" key="3">
    <source>
        <dbReference type="Proteomes" id="UP000018872"/>
    </source>
</evidence>